<name>X7F1P1_9RHOB</name>
<keyword evidence="2" id="KW-0964">Secreted</keyword>
<dbReference type="InterPro" id="IPR011049">
    <property type="entry name" value="Serralysin-like_metalloprot_C"/>
</dbReference>
<organism evidence="3 4">
    <name type="scientific">Roseivivax isoporae LMG 25204</name>
    <dbReference type="NCBI Taxonomy" id="1449351"/>
    <lineage>
        <taxon>Bacteria</taxon>
        <taxon>Pseudomonadati</taxon>
        <taxon>Pseudomonadota</taxon>
        <taxon>Alphaproteobacteria</taxon>
        <taxon>Rhodobacterales</taxon>
        <taxon>Roseobacteraceae</taxon>
        <taxon>Roseivivax</taxon>
    </lineage>
</organism>
<dbReference type="GO" id="GO:0005509">
    <property type="term" value="F:calcium ion binding"/>
    <property type="evidence" value="ECO:0007669"/>
    <property type="project" value="InterPro"/>
</dbReference>
<protein>
    <recommendedName>
        <fullName evidence="5">Calcium-binding protein</fullName>
    </recommendedName>
</protein>
<dbReference type="Pfam" id="PF00353">
    <property type="entry name" value="HemolysinCabind"/>
    <property type="match status" value="4"/>
</dbReference>
<dbReference type="GO" id="GO:0005576">
    <property type="term" value="C:extracellular region"/>
    <property type="evidence" value="ECO:0007669"/>
    <property type="project" value="UniProtKB-SubCell"/>
</dbReference>
<dbReference type="InterPro" id="IPR001343">
    <property type="entry name" value="Hemolysn_Ca-bd"/>
</dbReference>
<gene>
    <name evidence="3" type="ORF">RISW2_20845</name>
</gene>
<sequence length="557" mass="56752">MTTITATSAGLNAVSVGFDVPALDDFPLDVMPAIEMALQSAGDWRPVQLSSTRIAVSDGRFTLALDGRNLAPVSDAAGFAQAVEAGRASGSFVRLSLSDRATELLSIGFGPAGYTVTSGDVVLTLAGRLPDTFAEFYELGRLVTALAEDPAPAERAALIDELGAFDLSGITLTEGGETLFGMSFSGDAAVLSVGGYTLSLEGALPDDFGGLAVSLLEVSALYERLPPFAPVEEDDISSFRIDRARLVAPDGTEIGTATGELSGALLTALRDPDLAGQHFAFGAEYVIDGTAFDRVVLDLAADARNDAVLATGTDLPEWLGGLAGDDMLTARAEGSVVDGGAGNDRLIAEVAGTRLQGHTGSDTLIGSAGADDLQGGATPDDLRDVSYGGAGNDMIDGGYGNDDLHGGAGADTIAGGFGADTVIGNGGDDVITGGAFSDLLFGGDGMDFVNGGFGSDRVNGGAGADRFFHAGSEGHGSDWIRDFFHAEGDTLVWGGGAAREDQFQVNIATTPGAGDAHVEEAFVIHRPTGQILWALVDGAGEDGLMLQIGGASYDLLV</sequence>
<dbReference type="PRINTS" id="PR00313">
    <property type="entry name" value="CABNDNGRPT"/>
</dbReference>
<dbReference type="Proteomes" id="UP000023430">
    <property type="component" value="Unassembled WGS sequence"/>
</dbReference>
<evidence type="ECO:0008006" key="5">
    <source>
        <dbReference type="Google" id="ProtNLM"/>
    </source>
</evidence>
<dbReference type="InterPro" id="IPR018511">
    <property type="entry name" value="Hemolysin-typ_Ca-bd_CS"/>
</dbReference>
<proteinExistence type="predicted"/>
<dbReference type="PANTHER" id="PTHR38340">
    <property type="entry name" value="S-LAYER PROTEIN"/>
    <property type="match status" value="1"/>
</dbReference>
<reference evidence="3 4" key="1">
    <citation type="submission" date="2014-01" db="EMBL/GenBank/DDBJ databases">
        <title>Roseivivax isoporae LMG 25204 Genome Sequencing.</title>
        <authorList>
            <person name="Lai Q."/>
            <person name="Li G."/>
            <person name="Shao Z."/>
        </authorList>
    </citation>
    <scope>NUCLEOTIDE SEQUENCE [LARGE SCALE GENOMIC DNA]</scope>
    <source>
        <strain evidence="3 4">LMG 25204</strain>
    </source>
</reference>
<dbReference type="InterPro" id="IPR050557">
    <property type="entry name" value="RTX_toxin/Mannuronan_C5-epim"/>
</dbReference>
<evidence type="ECO:0000256" key="1">
    <source>
        <dbReference type="ARBA" id="ARBA00004613"/>
    </source>
</evidence>
<dbReference type="RefSeq" id="WP_051492304.1">
    <property type="nucleotide sequence ID" value="NZ_JAME01000067.1"/>
</dbReference>
<dbReference type="eggNOG" id="COG2931">
    <property type="taxonomic scope" value="Bacteria"/>
</dbReference>
<dbReference type="PANTHER" id="PTHR38340:SF1">
    <property type="entry name" value="S-LAYER PROTEIN"/>
    <property type="match status" value="1"/>
</dbReference>
<dbReference type="STRING" id="1449351.RISW2_20845"/>
<keyword evidence="4" id="KW-1185">Reference proteome</keyword>
<dbReference type="OrthoDB" id="9342475at2"/>
<dbReference type="SUPFAM" id="SSF51120">
    <property type="entry name" value="beta-Roll"/>
    <property type="match status" value="2"/>
</dbReference>
<comment type="caution">
    <text evidence="3">The sequence shown here is derived from an EMBL/GenBank/DDBJ whole genome shotgun (WGS) entry which is preliminary data.</text>
</comment>
<dbReference type="PROSITE" id="PS00330">
    <property type="entry name" value="HEMOLYSIN_CALCIUM"/>
    <property type="match status" value="3"/>
</dbReference>
<comment type="subcellular location">
    <subcellularLocation>
        <location evidence="1">Secreted</location>
    </subcellularLocation>
</comment>
<accession>X7F1P1</accession>
<evidence type="ECO:0000313" key="3">
    <source>
        <dbReference type="EMBL" id="ETX26663.1"/>
    </source>
</evidence>
<dbReference type="PATRIC" id="fig|1449351.3.peg.4439"/>
<evidence type="ECO:0000256" key="2">
    <source>
        <dbReference type="ARBA" id="ARBA00022525"/>
    </source>
</evidence>
<dbReference type="AlphaFoldDB" id="X7F1P1"/>
<dbReference type="EMBL" id="JAME01000067">
    <property type="protein sequence ID" value="ETX26663.1"/>
    <property type="molecule type" value="Genomic_DNA"/>
</dbReference>
<dbReference type="Gene3D" id="2.150.10.10">
    <property type="entry name" value="Serralysin-like metalloprotease, C-terminal"/>
    <property type="match status" value="3"/>
</dbReference>
<evidence type="ECO:0000313" key="4">
    <source>
        <dbReference type="Proteomes" id="UP000023430"/>
    </source>
</evidence>